<keyword evidence="1" id="KW-0472">Membrane</keyword>
<proteinExistence type="predicted"/>
<dbReference type="Proteomes" id="UP001283341">
    <property type="component" value="Unassembled WGS sequence"/>
</dbReference>
<keyword evidence="1" id="KW-0812">Transmembrane</keyword>
<evidence type="ECO:0000313" key="2">
    <source>
        <dbReference type="EMBL" id="KAK3326607.1"/>
    </source>
</evidence>
<gene>
    <name evidence="2" type="ORF">B0H66DRAFT_530602</name>
</gene>
<keyword evidence="1" id="KW-1133">Transmembrane helix</keyword>
<accession>A0AAE0IKT5</accession>
<feature type="transmembrane region" description="Helical" evidence="1">
    <location>
        <begin position="139"/>
        <end position="161"/>
    </location>
</feature>
<comment type="caution">
    <text evidence="2">The sequence shown here is derived from an EMBL/GenBank/DDBJ whole genome shotgun (WGS) entry which is preliminary data.</text>
</comment>
<sequence length="166" mass="18322">MDEDEATRIRRRCPGTLTVYTTSVTTVSVVAKHSSSIATVAPYGGRAKVVEELNACDEKTTYPTVTLTLNPTMYHDTITKILPATPSVISDSDPPFFRPSIDESKPPFVPKLIPIPTVTPTILPTMDESSPVNMKVPKIVVPTVCAVILLVFGIFLTWFLVRMRRF</sequence>
<evidence type="ECO:0000256" key="1">
    <source>
        <dbReference type="SAM" id="Phobius"/>
    </source>
</evidence>
<protein>
    <submittedName>
        <fullName evidence="2">Uncharacterized protein</fullName>
    </submittedName>
</protein>
<dbReference type="EMBL" id="JAUEDM010000002">
    <property type="protein sequence ID" value="KAK3326607.1"/>
    <property type="molecule type" value="Genomic_DNA"/>
</dbReference>
<organism evidence="2 3">
    <name type="scientific">Apodospora peruviana</name>
    <dbReference type="NCBI Taxonomy" id="516989"/>
    <lineage>
        <taxon>Eukaryota</taxon>
        <taxon>Fungi</taxon>
        <taxon>Dikarya</taxon>
        <taxon>Ascomycota</taxon>
        <taxon>Pezizomycotina</taxon>
        <taxon>Sordariomycetes</taxon>
        <taxon>Sordariomycetidae</taxon>
        <taxon>Sordariales</taxon>
        <taxon>Lasiosphaeriaceae</taxon>
        <taxon>Apodospora</taxon>
    </lineage>
</organism>
<keyword evidence="3" id="KW-1185">Reference proteome</keyword>
<dbReference type="AlphaFoldDB" id="A0AAE0IKT5"/>
<name>A0AAE0IKT5_9PEZI</name>
<reference evidence="2" key="1">
    <citation type="journal article" date="2023" name="Mol. Phylogenet. Evol.">
        <title>Genome-scale phylogeny and comparative genomics of the fungal order Sordariales.</title>
        <authorList>
            <person name="Hensen N."/>
            <person name="Bonometti L."/>
            <person name="Westerberg I."/>
            <person name="Brannstrom I.O."/>
            <person name="Guillou S."/>
            <person name="Cros-Aarteil S."/>
            <person name="Calhoun S."/>
            <person name="Haridas S."/>
            <person name="Kuo A."/>
            <person name="Mondo S."/>
            <person name="Pangilinan J."/>
            <person name="Riley R."/>
            <person name="LaButti K."/>
            <person name="Andreopoulos B."/>
            <person name="Lipzen A."/>
            <person name="Chen C."/>
            <person name="Yan M."/>
            <person name="Daum C."/>
            <person name="Ng V."/>
            <person name="Clum A."/>
            <person name="Steindorff A."/>
            <person name="Ohm R.A."/>
            <person name="Martin F."/>
            <person name="Silar P."/>
            <person name="Natvig D.O."/>
            <person name="Lalanne C."/>
            <person name="Gautier V."/>
            <person name="Ament-Velasquez S.L."/>
            <person name="Kruys A."/>
            <person name="Hutchinson M.I."/>
            <person name="Powell A.J."/>
            <person name="Barry K."/>
            <person name="Miller A.N."/>
            <person name="Grigoriev I.V."/>
            <person name="Debuchy R."/>
            <person name="Gladieux P."/>
            <person name="Hiltunen Thoren M."/>
            <person name="Johannesson H."/>
        </authorList>
    </citation>
    <scope>NUCLEOTIDE SEQUENCE</scope>
    <source>
        <strain evidence="2">CBS 118394</strain>
    </source>
</reference>
<reference evidence="2" key="2">
    <citation type="submission" date="2023-06" db="EMBL/GenBank/DDBJ databases">
        <authorList>
            <consortium name="Lawrence Berkeley National Laboratory"/>
            <person name="Haridas S."/>
            <person name="Hensen N."/>
            <person name="Bonometti L."/>
            <person name="Westerberg I."/>
            <person name="Brannstrom I.O."/>
            <person name="Guillou S."/>
            <person name="Cros-Aarteil S."/>
            <person name="Calhoun S."/>
            <person name="Kuo A."/>
            <person name="Mondo S."/>
            <person name="Pangilinan J."/>
            <person name="Riley R."/>
            <person name="Labutti K."/>
            <person name="Andreopoulos B."/>
            <person name="Lipzen A."/>
            <person name="Chen C."/>
            <person name="Yanf M."/>
            <person name="Daum C."/>
            <person name="Ng V."/>
            <person name="Clum A."/>
            <person name="Steindorff A."/>
            <person name="Ohm R."/>
            <person name="Martin F."/>
            <person name="Silar P."/>
            <person name="Natvig D."/>
            <person name="Lalanne C."/>
            <person name="Gautier V."/>
            <person name="Ament-Velasquez S.L."/>
            <person name="Kruys A."/>
            <person name="Hutchinson M.I."/>
            <person name="Powell A.J."/>
            <person name="Barry K."/>
            <person name="Miller A.N."/>
            <person name="Grigoriev I.V."/>
            <person name="Debuchy R."/>
            <person name="Gladieux P."/>
            <person name="Thoren M.H."/>
            <person name="Johannesson H."/>
        </authorList>
    </citation>
    <scope>NUCLEOTIDE SEQUENCE</scope>
    <source>
        <strain evidence="2">CBS 118394</strain>
    </source>
</reference>
<evidence type="ECO:0000313" key="3">
    <source>
        <dbReference type="Proteomes" id="UP001283341"/>
    </source>
</evidence>